<dbReference type="Proteomes" id="UP001596113">
    <property type="component" value="Unassembled WGS sequence"/>
</dbReference>
<keyword evidence="1" id="KW-0812">Transmembrane</keyword>
<evidence type="ECO:0000313" key="3">
    <source>
        <dbReference type="Proteomes" id="UP001596113"/>
    </source>
</evidence>
<protein>
    <submittedName>
        <fullName evidence="2">Uncharacterized protein</fullName>
    </submittedName>
</protein>
<proteinExistence type="predicted"/>
<sequence>MENQFEYSRGFAAPPPPYRLVAIISTCLAVLFFCMAIILYFDRSTMKKQLNDQKAEIARIGNSLESVKNDDIFTKEYKQSISYLSKMIWLQLIQHSAENIIRTDDFIVEKLHLLLDPEDGSFEVIIDVSTTPQMSPYYKGNGIFDIPDADLRAKSKELIALIKEFYTSSRLNYKHIPKWDNKSIYLTIEGSLEIGEVTSGKFKLEGEK</sequence>
<reference evidence="3" key="1">
    <citation type="journal article" date="2019" name="Int. J. Syst. Evol. Microbiol.">
        <title>The Global Catalogue of Microorganisms (GCM) 10K type strain sequencing project: providing services to taxonomists for standard genome sequencing and annotation.</title>
        <authorList>
            <consortium name="The Broad Institute Genomics Platform"/>
            <consortium name="The Broad Institute Genome Sequencing Center for Infectious Disease"/>
            <person name="Wu L."/>
            <person name="Ma J."/>
        </authorList>
    </citation>
    <scope>NUCLEOTIDE SEQUENCE [LARGE SCALE GENOMIC DNA]</scope>
    <source>
        <strain evidence="3">CGMCC 1.18575</strain>
    </source>
</reference>
<keyword evidence="1" id="KW-1133">Transmembrane helix</keyword>
<keyword evidence="3" id="KW-1185">Reference proteome</keyword>
<organism evidence="2 3">
    <name type="scientific">Cohnella soli</name>
    <dbReference type="NCBI Taxonomy" id="425005"/>
    <lineage>
        <taxon>Bacteria</taxon>
        <taxon>Bacillati</taxon>
        <taxon>Bacillota</taxon>
        <taxon>Bacilli</taxon>
        <taxon>Bacillales</taxon>
        <taxon>Paenibacillaceae</taxon>
        <taxon>Cohnella</taxon>
    </lineage>
</organism>
<evidence type="ECO:0000313" key="2">
    <source>
        <dbReference type="EMBL" id="MFC5407121.1"/>
    </source>
</evidence>
<feature type="transmembrane region" description="Helical" evidence="1">
    <location>
        <begin position="20"/>
        <end position="41"/>
    </location>
</feature>
<accession>A0ABW0I0S5</accession>
<comment type="caution">
    <text evidence="2">The sequence shown here is derived from an EMBL/GenBank/DDBJ whole genome shotgun (WGS) entry which is preliminary data.</text>
</comment>
<gene>
    <name evidence="2" type="ORF">ACFPOF_30715</name>
</gene>
<dbReference type="EMBL" id="JBHSMI010000067">
    <property type="protein sequence ID" value="MFC5407121.1"/>
    <property type="molecule type" value="Genomic_DNA"/>
</dbReference>
<evidence type="ECO:0000256" key="1">
    <source>
        <dbReference type="SAM" id="Phobius"/>
    </source>
</evidence>
<keyword evidence="1" id="KW-0472">Membrane</keyword>
<name>A0ABW0I0S5_9BACL</name>
<dbReference type="RefSeq" id="WP_378139501.1">
    <property type="nucleotide sequence ID" value="NZ_JBHSMI010000067.1"/>
</dbReference>